<dbReference type="EMBL" id="JACIJS010000007">
    <property type="protein sequence ID" value="MBB5516558.1"/>
    <property type="molecule type" value="Genomic_DNA"/>
</dbReference>
<proteinExistence type="predicted"/>
<comment type="caution">
    <text evidence="2">The sequence shown here is derived from an EMBL/GenBank/DDBJ whole genome shotgun (WGS) entry which is preliminary data.</text>
</comment>
<gene>
    <name evidence="2" type="ORF">FHS89_002589</name>
</gene>
<reference evidence="2 3" key="1">
    <citation type="submission" date="2020-08" db="EMBL/GenBank/DDBJ databases">
        <title>Genomic Encyclopedia of Type Strains, Phase IV (KMG-IV): sequencing the most valuable type-strain genomes for metagenomic binning, comparative biology and taxonomic classification.</title>
        <authorList>
            <person name="Goeker M."/>
        </authorList>
    </citation>
    <scope>NUCLEOTIDE SEQUENCE [LARGE SCALE GENOMIC DNA]</scope>
    <source>
        <strain evidence="2 3">DSM 103377</strain>
    </source>
</reference>
<dbReference type="AlphaFoldDB" id="A0A840WNB2"/>
<name>A0A840WNB2_9RHOB</name>
<dbReference type="RefSeq" id="WP_184012276.1">
    <property type="nucleotide sequence ID" value="NZ_JACIJS010000007.1"/>
</dbReference>
<feature type="coiled-coil region" evidence="1">
    <location>
        <begin position="4"/>
        <end position="70"/>
    </location>
</feature>
<evidence type="ECO:0000256" key="1">
    <source>
        <dbReference type="SAM" id="Coils"/>
    </source>
</evidence>
<accession>A0A840WNB2</accession>
<organism evidence="2 3">
    <name type="scientific">Rubricella aquisinus</name>
    <dbReference type="NCBI Taxonomy" id="2028108"/>
    <lineage>
        <taxon>Bacteria</taxon>
        <taxon>Pseudomonadati</taxon>
        <taxon>Pseudomonadota</taxon>
        <taxon>Alphaproteobacteria</taxon>
        <taxon>Rhodobacterales</taxon>
        <taxon>Paracoccaceae</taxon>
        <taxon>Rubricella</taxon>
    </lineage>
</organism>
<keyword evidence="3" id="KW-1185">Reference proteome</keyword>
<dbReference type="Proteomes" id="UP000553766">
    <property type="component" value="Unassembled WGS sequence"/>
</dbReference>
<protein>
    <submittedName>
        <fullName evidence="2">Putative membrane protein YccC</fullName>
    </submittedName>
</protein>
<sequence length="81" mass="9030">MSDLDALEERIGAAMGRIKAAVDEARAAPKEDPAALRRAERINEALRNRLKEAERKREADVAQLDDLISQLRPLVEEGEHA</sequence>
<evidence type="ECO:0000313" key="3">
    <source>
        <dbReference type="Proteomes" id="UP000553766"/>
    </source>
</evidence>
<keyword evidence="1" id="KW-0175">Coiled coil</keyword>
<evidence type="ECO:0000313" key="2">
    <source>
        <dbReference type="EMBL" id="MBB5516558.1"/>
    </source>
</evidence>